<sequence>MITETEHYQFPLPSADNALSHDVERIRQTIIALDAALWAAGGADAATITAIESSLSAITPTVEALDAYRRDAYLPTSIGLTYDATHSVVLTETATIAGQNRVTQFARDAAGRVVSYDITYLGITTRHTITWDALTGQYLGQTSEVLPNE</sequence>
<name>A0A6N7EWI3_9GAMM</name>
<gene>
    <name evidence="1" type="ORF">GCU85_09255</name>
</gene>
<evidence type="ECO:0000313" key="2">
    <source>
        <dbReference type="Proteomes" id="UP000471298"/>
    </source>
</evidence>
<protein>
    <submittedName>
        <fullName evidence="1">Uncharacterized protein</fullName>
    </submittedName>
</protein>
<organism evidence="1 2">
    <name type="scientific">Ostreibacterium oceani</name>
    <dbReference type="NCBI Taxonomy" id="2654998"/>
    <lineage>
        <taxon>Bacteria</taxon>
        <taxon>Pseudomonadati</taxon>
        <taxon>Pseudomonadota</taxon>
        <taxon>Gammaproteobacteria</taxon>
        <taxon>Cardiobacteriales</taxon>
        <taxon>Ostreibacteriaceae</taxon>
        <taxon>Ostreibacterium</taxon>
    </lineage>
</organism>
<dbReference type="RefSeq" id="WP_152810900.1">
    <property type="nucleotide sequence ID" value="NZ_WHNW01000013.1"/>
</dbReference>
<dbReference type="AlphaFoldDB" id="A0A6N7EWI3"/>
<comment type="caution">
    <text evidence="1">The sequence shown here is derived from an EMBL/GenBank/DDBJ whole genome shotgun (WGS) entry which is preliminary data.</text>
</comment>
<dbReference type="EMBL" id="WHNW01000013">
    <property type="protein sequence ID" value="MPV86911.1"/>
    <property type="molecule type" value="Genomic_DNA"/>
</dbReference>
<dbReference type="InParanoid" id="A0A6N7EWI3"/>
<proteinExistence type="predicted"/>
<accession>A0A6N7EWI3</accession>
<keyword evidence="2" id="KW-1185">Reference proteome</keyword>
<dbReference type="Proteomes" id="UP000471298">
    <property type="component" value="Unassembled WGS sequence"/>
</dbReference>
<reference evidence="1 2" key="1">
    <citation type="submission" date="2019-10" db="EMBL/GenBank/DDBJ databases">
        <title>Cardiobacteriales fam. a chemoheterotrophic member of the order Cardiobacteriales, and proposal of Cardiobacteriales fam. nov.</title>
        <authorList>
            <person name="Wang C."/>
        </authorList>
    </citation>
    <scope>NUCLEOTIDE SEQUENCE [LARGE SCALE GENOMIC DNA]</scope>
    <source>
        <strain evidence="1 2">ML27</strain>
    </source>
</reference>
<evidence type="ECO:0000313" key="1">
    <source>
        <dbReference type="EMBL" id="MPV86911.1"/>
    </source>
</evidence>